<protein>
    <recommendedName>
        <fullName evidence="3">Signal peptidase I</fullName>
        <ecNumber evidence="3">3.4.21.89</ecNumber>
    </recommendedName>
</protein>
<keyword evidence="3" id="KW-0378">Hydrolase</keyword>
<dbReference type="EC" id="3.4.21.89" evidence="3"/>
<evidence type="ECO:0000256" key="1">
    <source>
        <dbReference type="ARBA" id="ARBA00004401"/>
    </source>
</evidence>
<dbReference type="NCBIfam" id="TIGR02227">
    <property type="entry name" value="sigpep_I_bact"/>
    <property type="match status" value="1"/>
</dbReference>
<dbReference type="CDD" id="cd06530">
    <property type="entry name" value="S26_SPase_I"/>
    <property type="match status" value="1"/>
</dbReference>
<dbReference type="PRINTS" id="PR00727">
    <property type="entry name" value="LEADERPTASE"/>
</dbReference>
<feature type="transmembrane region" description="Helical" evidence="3">
    <location>
        <begin position="29"/>
        <end position="54"/>
    </location>
</feature>
<dbReference type="InterPro" id="IPR019533">
    <property type="entry name" value="Peptidase_S26"/>
</dbReference>
<accession>A0ABY1CBA8</accession>
<keyword evidence="3" id="KW-1133">Transmembrane helix</keyword>
<evidence type="ECO:0000313" key="6">
    <source>
        <dbReference type="Proteomes" id="UP000198970"/>
    </source>
</evidence>
<comment type="subcellular location">
    <subcellularLocation>
        <location evidence="1">Cell membrane</location>
        <topology evidence="1">Single-pass type II membrane protein</topology>
    </subcellularLocation>
    <subcellularLocation>
        <location evidence="3">Membrane</location>
        <topology evidence="3">Single-pass type II membrane protein</topology>
    </subcellularLocation>
</comment>
<feature type="domain" description="Peptidase S26" evidence="4">
    <location>
        <begin position="35"/>
        <end position="178"/>
    </location>
</feature>
<dbReference type="Proteomes" id="UP000198970">
    <property type="component" value="Chromosome I"/>
</dbReference>
<comment type="similarity">
    <text evidence="2 3">Belongs to the peptidase S26 family.</text>
</comment>
<evidence type="ECO:0000256" key="2">
    <source>
        <dbReference type="ARBA" id="ARBA00009370"/>
    </source>
</evidence>
<gene>
    <name evidence="5" type="ORF">SAMN02745906_2692</name>
</gene>
<dbReference type="PANTHER" id="PTHR43390">
    <property type="entry name" value="SIGNAL PEPTIDASE I"/>
    <property type="match status" value="1"/>
</dbReference>
<proteinExistence type="inferred from homology"/>
<evidence type="ECO:0000256" key="3">
    <source>
        <dbReference type="RuleBase" id="RU362042"/>
    </source>
</evidence>
<keyword evidence="3" id="KW-0472">Membrane</keyword>
<dbReference type="Gene3D" id="2.10.109.10">
    <property type="entry name" value="Umud Fragment, subunit A"/>
    <property type="match status" value="1"/>
</dbReference>
<dbReference type="RefSeq" id="WP_054790315.1">
    <property type="nucleotide sequence ID" value="NZ_LT630003.1"/>
</dbReference>
<name>A0ABY1CBA8_9FIRM</name>
<keyword evidence="3" id="KW-0645">Protease</keyword>
<dbReference type="PANTHER" id="PTHR43390:SF1">
    <property type="entry name" value="CHLOROPLAST PROCESSING PEPTIDASE"/>
    <property type="match status" value="1"/>
</dbReference>
<dbReference type="InterPro" id="IPR036286">
    <property type="entry name" value="LexA/Signal_pep-like_sf"/>
</dbReference>
<comment type="catalytic activity">
    <reaction evidence="3">
        <text>Cleavage of hydrophobic, N-terminal signal or leader sequences from secreted and periplasmic proteins.</text>
        <dbReference type="EC" id="3.4.21.89"/>
    </reaction>
</comment>
<dbReference type="InterPro" id="IPR000223">
    <property type="entry name" value="Pept_S26A_signal_pept_1"/>
</dbReference>
<dbReference type="Pfam" id="PF10502">
    <property type="entry name" value="Peptidase_S26"/>
    <property type="match status" value="1"/>
</dbReference>
<dbReference type="EMBL" id="LT630003">
    <property type="protein sequence ID" value="SET88256.1"/>
    <property type="molecule type" value="Genomic_DNA"/>
</dbReference>
<organism evidence="5 6">
    <name type="scientific">Lacrimispora sphenoides JCM 1415</name>
    <dbReference type="NCBI Taxonomy" id="1297793"/>
    <lineage>
        <taxon>Bacteria</taxon>
        <taxon>Bacillati</taxon>
        <taxon>Bacillota</taxon>
        <taxon>Clostridia</taxon>
        <taxon>Lachnospirales</taxon>
        <taxon>Lachnospiraceae</taxon>
        <taxon>Lacrimispora</taxon>
    </lineage>
</organism>
<keyword evidence="3" id="KW-0812">Transmembrane</keyword>
<reference evidence="5 6" key="1">
    <citation type="submission" date="2016-10" db="EMBL/GenBank/DDBJ databases">
        <authorList>
            <person name="Varghese N."/>
            <person name="Submissions S."/>
        </authorList>
    </citation>
    <scope>NUCLEOTIDE SEQUENCE [LARGE SCALE GENOMIC DNA]</scope>
    <source>
        <strain evidence="5 6">ATCC 19403</strain>
    </source>
</reference>
<dbReference type="SUPFAM" id="SSF51306">
    <property type="entry name" value="LexA/Signal peptidase"/>
    <property type="match status" value="1"/>
</dbReference>
<keyword evidence="6" id="KW-1185">Reference proteome</keyword>
<sequence>MSELQKHGENKAAEKNYEFPAEPSLGKEIVFLLAKIAAIILAFLLVFTFLFGLCRNSDASMVPSVKDGDLVMFYRLDKSYVAQDTLVLEFKGKKQVRRVIATAGDTVDITEDGLLINGALQQEAEIYTPTQRYEDGVEFPLTVREGEVFVLGDSRENSTDSRIYGAVRVKDTLGKVMTILRRRNI</sequence>
<evidence type="ECO:0000313" key="5">
    <source>
        <dbReference type="EMBL" id="SET88256.1"/>
    </source>
</evidence>
<evidence type="ECO:0000259" key="4">
    <source>
        <dbReference type="Pfam" id="PF10502"/>
    </source>
</evidence>